<evidence type="ECO:0000313" key="9">
    <source>
        <dbReference type="EMBL" id="MFA9476821.1"/>
    </source>
</evidence>
<keyword evidence="6 7" id="KW-0472">Membrane</keyword>
<comment type="subcellular location">
    <subcellularLocation>
        <location evidence="1">Cell membrane</location>
        <topology evidence="1">Multi-pass membrane protein</topology>
    </subcellularLocation>
</comment>
<dbReference type="Gene3D" id="1.20.1250.20">
    <property type="entry name" value="MFS general substrate transporter like domains"/>
    <property type="match status" value="1"/>
</dbReference>
<evidence type="ECO:0000256" key="1">
    <source>
        <dbReference type="ARBA" id="ARBA00004651"/>
    </source>
</evidence>
<name>A0ABV4TZP8_9BACT</name>
<feature type="transmembrane region" description="Helical" evidence="7">
    <location>
        <begin position="381"/>
        <end position="400"/>
    </location>
</feature>
<proteinExistence type="predicted"/>
<feature type="transmembrane region" description="Helical" evidence="7">
    <location>
        <begin position="77"/>
        <end position="97"/>
    </location>
</feature>
<organism evidence="9 10">
    <name type="scientific">Natronomicrosphaera hydrolytica</name>
    <dbReference type="NCBI Taxonomy" id="3242702"/>
    <lineage>
        <taxon>Bacteria</taxon>
        <taxon>Pseudomonadati</taxon>
        <taxon>Planctomycetota</taxon>
        <taxon>Phycisphaerae</taxon>
        <taxon>Phycisphaerales</taxon>
        <taxon>Phycisphaeraceae</taxon>
        <taxon>Natronomicrosphaera</taxon>
    </lineage>
</organism>
<feature type="transmembrane region" description="Helical" evidence="7">
    <location>
        <begin position="47"/>
        <end position="71"/>
    </location>
</feature>
<feature type="domain" description="Major facilitator superfamily (MFS) profile" evidence="8">
    <location>
        <begin position="251"/>
        <end position="455"/>
    </location>
</feature>
<feature type="transmembrane region" description="Helical" evidence="7">
    <location>
        <begin position="247"/>
        <end position="272"/>
    </location>
</feature>
<evidence type="ECO:0000313" key="10">
    <source>
        <dbReference type="Proteomes" id="UP001575105"/>
    </source>
</evidence>
<accession>A0ABV4TZP8</accession>
<dbReference type="PANTHER" id="PTHR23513">
    <property type="entry name" value="INTEGRAL MEMBRANE EFFLUX PROTEIN-RELATED"/>
    <property type="match status" value="1"/>
</dbReference>
<feature type="transmembrane region" description="Helical" evidence="7">
    <location>
        <begin position="292"/>
        <end position="312"/>
    </location>
</feature>
<dbReference type="EMBL" id="JBGUBD010000001">
    <property type="protein sequence ID" value="MFA9476821.1"/>
    <property type="molecule type" value="Genomic_DNA"/>
</dbReference>
<dbReference type="CDD" id="cd06173">
    <property type="entry name" value="MFS_MefA_like"/>
    <property type="match status" value="1"/>
</dbReference>
<evidence type="ECO:0000256" key="5">
    <source>
        <dbReference type="ARBA" id="ARBA00022989"/>
    </source>
</evidence>
<dbReference type="InterPro" id="IPR020846">
    <property type="entry name" value="MFS_dom"/>
</dbReference>
<feature type="transmembrane region" description="Helical" evidence="7">
    <location>
        <begin position="175"/>
        <end position="200"/>
    </location>
</feature>
<evidence type="ECO:0000256" key="2">
    <source>
        <dbReference type="ARBA" id="ARBA00022448"/>
    </source>
</evidence>
<dbReference type="PANTHER" id="PTHR23513:SF11">
    <property type="entry name" value="STAPHYLOFERRIN A TRANSPORTER"/>
    <property type="match status" value="1"/>
</dbReference>
<comment type="caution">
    <text evidence="9">The sequence shown here is derived from an EMBL/GenBank/DDBJ whole genome shotgun (WGS) entry which is preliminary data.</text>
</comment>
<dbReference type="RefSeq" id="WP_425343747.1">
    <property type="nucleotide sequence ID" value="NZ_JBGUBD010000001.1"/>
</dbReference>
<dbReference type="InterPro" id="IPR036259">
    <property type="entry name" value="MFS_trans_sf"/>
</dbReference>
<feature type="transmembrane region" description="Helical" evidence="7">
    <location>
        <begin position="319"/>
        <end position="340"/>
    </location>
</feature>
<keyword evidence="4 7" id="KW-0812">Transmembrane</keyword>
<keyword evidence="10" id="KW-1185">Reference proteome</keyword>
<dbReference type="Proteomes" id="UP001575105">
    <property type="component" value="Unassembled WGS sequence"/>
</dbReference>
<dbReference type="Pfam" id="PF05977">
    <property type="entry name" value="MFS_3"/>
    <property type="match status" value="1"/>
</dbReference>
<feature type="transmembrane region" description="Helical" evidence="7">
    <location>
        <begin position="206"/>
        <end position="226"/>
    </location>
</feature>
<keyword evidence="5 7" id="KW-1133">Transmembrane helix</keyword>
<protein>
    <submittedName>
        <fullName evidence="9">MFS transporter</fullName>
    </submittedName>
</protein>
<dbReference type="PROSITE" id="PS50850">
    <property type="entry name" value="MFS"/>
    <property type="match status" value="1"/>
</dbReference>
<keyword evidence="3" id="KW-1003">Cell membrane</keyword>
<evidence type="ECO:0000259" key="8">
    <source>
        <dbReference type="PROSITE" id="PS50850"/>
    </source>
</evidence>
<gene>
    <name evidence="9" type="ORF">ACERK3_00810</name>
</gene>
<evidence type="ECO:0000256" key="7">
    <source>
        <dbReference type="SAM" id="Phobius"/>
    </source>
</evidence>
<evidence type="ECO:0000256" key="6">
    <source>
        <dbReference type="ARBA" id="ARBA00023136"/>
    </source>
</evidence>
<feature type="transmembrane region" description="Helical" evidence="7">
    <location>
        <begin position="346"/>
        <end position="369"/>
    </location>
</feature>
<dbReference type="SUPFAM" id="SSF103473">
    <property type="entry name" value="MFS general substrate transporter"/>
    <property type="match status" value="1"/>
</dbReference>
<dbReference type="InterPro" id="IPR010290">
    <property type="entry name" value="TM_effector"/>
</dbReference>
<sequence>MPAHHKAQAWPCLGFNRYTPLMLFFRLPTAERAKFFFRALRSRNYRLFFLGQLTSLAGTWMSLMAMGWLVYRLTNDPFMLGLLGFCMHVPTFILSPLGGALVDRWNRRTVMIVAQSVDMLTMLTLATLTLTGNVEVWHILLGCSALGIAKAFDLPARQSLVVEIIEHRDDLPNAIALNSSMFHGARMLGPVLGGVIIWLAPVNGEGFCFLLDGLSYIAVIGALFALRLTARREPETRKHLLHDMREGFAHAFGFAPMRALMILMGTIALVGIPYGTLLPAIARDVLHGTERTYSLLVAAGGMGAFVGAMYLAGRSSVLGLGRIIAICTIMFGLSLALFSFSTHLAFSLPLLVIAGAVSMVAMAGTNTIIQTLVDDAMRGRVMSFFGMTFMGAMPMGALMAGKLATIIGPTTTIMIGGFASALAGVAFGWQLPALREIVRPIYVERGILPPMTETN</sequence>
<reference evidence="9 10" key="1">
    <citation type="submission" date="2024-08" db="EMBL/GenBank/DDBJ databases">
        <title>Whole-genome sequencing of halo(alkali)philic microorganisms from hypersaline lakes.</title>
        <authorList>
            <person name="Sorokin D.Y."/>
            <person name="Merkel A.Y."/>
            <person name="Messina E."/>
            <person name="Yakimov M."/>
        </authorList>
    </citation>
    <scope>NUCLEOTIDE SEQUENCE [LARGE SCALE GENOMIC DNA]</scope>
    <source>
        <strain evidence="9 10">AB-hyl4</strain>
    </source>
</reference>
<evidence type="ECO:0000256" key="4">
    <source>
        <dbReference type="ARBA" id="ARBA00022692"/>
    </source>
</evidence>
<evidence type="ECO:0000256" key="3">
    <source>
        <dbReference type="ARBA" id="ARBA00022475"/>
    </source>
</evidence>
<keyword evidence="2" id="KW-0813">Transport</keyword>
<feature type="transmembrane region" description="Helical" evidence="7">
    <location>
        <begin position="406"/>
        <end position="429"/>
    </location>
</feature>